<dbReference type="NCBIfam" id="TIGR01730">
    <property type="entry name" value="RND_mfp"/>
    <property type="match status" value="1"/>
</dbReference>
<reference evidence="6" key="1">
    <citation type="submission" date="2021-05" db="EMBL/GenBank/DDBJ databases">
        <title>Complete genome sequence of Pseudomonas seleniipraecipitans strain D1-6.</title>
        <authorList>
            <person name="Lafi F."/>
            <person name="Eida A."/>
            <person name="Alam I."/>
            <person name="Hert H."/>
            <person name="Saad M."/>
        </authorList>
    </citation>
    <scope>NUCLEOTIDE SEQUENCE</scope>
    <source>
        <strain evidence="6">D1-6</strain>
    </source>
</reference>
<proteinExistence type="inferred from homology"/>
<dbReference type="PANTHER" id="PTHR30469:SF15">
    <property type="entry name" value="HLYD FAMILY OF SECRETION PROTEINS"/>
    <property type="match status" value="1"/>
</dbReference>
<feature type="domain" description="CusB-like beta-barrel" evidence="4">
    <location>
        <begin position="222"/>
        <end position="288"/>
    </location>
</feature>
<comment type="similarity">
    <text evidence="1">Belongs to the membrane fusion protein (MFP) (TC 8.A.1) family.</text>
</comment>
<dbReference type="InterPro" id="IPR006143">
    <property type="entry name" value="RND_pump_MFP"/>
</dbReference>
<protein>
    <submittedName>
        <fullName evidence="6">Efflux RND transporter periplasmic adaptor subunit</fullName>
    </submittedName>
</protein>
<keyword evidence="2" id="KW-0175">Coiled coil</keyword>
<keyword evidence="3" id="KW-0812">Transmembrane</keyword>
<dbReference type="InterPro" id="IPR058792">
    <property type="entry name" value="Beta-barrel_RND_2"/>
</dbReference>
<dbReference type="Gene3D" id="2.40.50.100">
    <property type="match status" value="1"/>
</dbReference>
<evidence type="ECO:0000313" key="7">
    <source>
        <dbReference type="Proteomes" id="UP000887421"/>
    </source>
</evidence>
<name>A0ABY5JDP0_9GAMM</name>
<evidence type="ECO:0000256" key="3">
    <source>
        <dbReference type="SAM" id="Phobius"/>
    </source>
</evidence>
<evidence type="ECO:0000259" key="5">
    <source>
        <dbReference type="Pfam" id="PF25989"/>
    </source>
</evidence>
<dbReference type="Gene3D" id="1.10.287.470">
    <property type="entry name" value="Helix hairpin bin"/>
    <property type="match status" value="1"/>
</dbReference>
<gene>
    <name evidence="6" type="ORF">D16iCDA_16970</name>
</gene>
<dbReference type="SUPFAM" id="SSF111369">
    <property type="entry name" value="HlyD-like secretion proteins"/>
    <property type="match status" value="1"/>
</dbReference>
<evidence type="ECO:0000259" key="4">
    <source>
        <dbReference type="Pfam" id="PF25954"/>
    </source>
</evidence>
<dbReference type="Pfam" id="PF25954">
    <property type="entry name" value="Beta-barrel_RND_2"/>
    <property type="match status" value="1"/>
</dbReference>
<evidence type="ECO:0000313" key="6">
    <source>
        <dbReference type="EMBL" id="UUD66201.1"/>
    </source>
</evidence>
<accession>A0ABY5JDP0</accession>
<keyword evidence="3" id="KW-0472">Membrane</keyword>
<evidence type="ECO:0000256" key="2">
    <source>
        <dbReference type="SAM" id="Coils"/>
    </source>
</evidence>
<dbReference type="Proteomes" id="UP000887421">
    <property type="component" value="Chromosome"/>
</dbReference>
<dbReference type="Gene3D" id="2.40.30.170">
    <property type="match status" value="1"/>
</dbReference>
<dbReference type="Gene3D" id="2.40.420.20">
    <property type="match status" value="1"/>
</dbReference>
<dbReference type="EMBL" id="CP076114">
    <property type="protein sequence ID" value="UUD66201.1"/>
    <property type="molecule type" value="Genomic_DNA"/>
</dbReference>
<sequence>MTRQSAGVALTVAALMIVMIVALMAWPLDGEPNRDDAVAAQKPALTVSVTSLQPTTLPIRITATGNIMPWQEASVGTEADGLRLDDVKVNVGDSVTRNQVLATFASETVSAELAQRRAATAEAEAALAEAEANAQRARQLQSSGALSAQQINQYMTVERTAQARLEAARATETTQRLRLTQTRVLAPDDGVISARSATVGAVLPAGQELFRLIRGHRLEWRAEVAAADLARLQPGQVAQLRAADDQMVEGRLRMVAPTVDTQTRNGLVYVDLPTDGPARAGMFARGEFEVGSDRVMTLPQSAVLLRDGFSYVLRVGSDGKVIQTKVTVGRRVGQDVEITQGLDTEAQVVRSGGGFLGDGDVVRVVDDPGHVDQASGLPVSGGAQ</sequence>
<dbReference type="PANTHER" id="PTHR30469">
    <property type="entry name" value="MULTIDRUG RESISTANCE PROTEIN MDTA"/>
    <property type="match status" value="1"/>
</dbReference>
<keyword evidence="3" id="KW-1133">Transmembrane helix</keyword>
<keyword evidence="7" id="KW-1185">Reference proteome</keyword>
<feature type="coiled-coil region" evidence="2">
    <location>
        <begin position="111"/>
        <end position="140"/>
    </location>
</feature>
<dbReference type="InterPro" id="IPR058637">
    <property type="entry name" value="YknX-like_C"/>
</dbReference>
<feature type="domain" description="YknX-like C-terminal permuted SH3-like" evidence="5">
    <location>
        <begin position="295"/>
        <end position="364"/>
    </location>
</feature>
<organism evidence="6 7">
    <name type="scientific">Phytopseudomonas seleniipraecipitans</name>
    <dbReference type="NCBI Taxonomy" id="640205"/>
    <lineage>
        <taxon>Bacteria</taxon>
        <taxon>Pseudomonadati</taxon>
        <taxon>Pseudomonadota</taxon>
        <taxon>Gammaproteobacteria</taxon>
        <taxon>Pseudomonadales</taxon>
        <taxon>Pseudomonadaceae</taxon>
        <taxon>Phytopseudomonas</taxon>
    </lineage>
</organism>
<dbReference type="Pfam" id="PF25989">
    <property type="entry name" value="YknX_C"/>
    <property type="match status" value="1"/>
</dbReference>
<feature type="transmembrane region" description="Helical" evidence="3">
    <location>
        <begin position="7"/>
        <end position="28"/>
    </location>
</feature>
<evidence type="ECO:0000256" key="1">
    <source>
        <dbReference type="ARBA" id="ARBA00009477"/>
    </source>
</evidence>